<comment type="cofactor">
    <cofactor evidence="1">
        <name>Fe cation</name>
        <dbReference type="ChEBI" id="CHEBI:24875"/>
    </cofactor>
</comment>
<dbReference type="PROSITE" id="PS51819">
    <property type="entry name" value="VOC"/>
    <property type="match status" value="1"/>
</dbReference>
<evidence type="ECO:0000256" key="8">
    <source>
        <dbReference type="ARBA" id="ARBA00023232"/>
    </source>
</evidence>
<dbReference type="SUPFAM" id="SSF54593">
    <property type="entry name" value="Glyoxalase/Bleomycin resistance protein/Dihydroxybiphenyl dioxygenase"/>
    <property type="match status" value="1"/>
</dbReference>
<dbReference type="PANTHER" id="PTHR11959">
    <property type="entry name" value="4-HYDROXYPHENYLPYRUVATE DIOXYGENASE"/>
    <property type="match status" value="1"/>
</dbReference>
<evidence type="ECO:0000259" key="10">
    <source>
        <dbReference type="PROSITE" id="PS51819"/>
    </source>
</evidence>
<dbReference type="VEuPathDB" id="CryptoDB:Cvel_5197"/>
<evidence type="ECO:0000256" key="9">
    <source>
        <dbReference type="SAM" id="MobiDB-lite"/>
    </source>
</evidence>
<name>A0A0G4GTS2_9ALVE</name>
<keyword evidence="7" id="KW-0408">Iron</keyword>
<dbReference type="GO" id="GO:0003868">
    <property type="term" value="F:4-hydroxyphenylpyruvate dioxygenase activity"/>
    <property type="evidence" value="ECO:0007669"/>
    <property type="project" value="UniProtKB-EC"/>
</dbReference>
<dbReference type="InterPro" id="IPR029068">
    <property type="entry name" value="Glyas_Bleomycin-R_OHBP_Dase"/>
</dbReference>
<organism evidence="11">
    <name type="scientific">Chromera velia CCMP2878</name>
    <dbReference type="NCBI Taxonomy" id="1169474"/>
    <lineage>
        <taxon>Eukaryota</taxon>
        <taxon>Sar</taxon>
        <taxon>Alveolata</taxon>
        <taxon>Colpodellida</taxon>
        <taxon>Chromeraceae</taxon>
        <taxon>Chromera</taxon>
    </lineage>
</organism>
<gene>
    <name evidence="11" type="ORF">Cvel_5197</name>
</gene>
<comment type="pathway">
    <text evidence="2">Amino-acid degradation; L-phenylalanine degradation; acetoacetate and fumarate from L-phenylalanine: step 3/6.</text>
</comment>
<dbReference type="EMBL" id="CDMZ01001546">
    <property type="protein sequence ID" value="CEM34167.1"/>
    <property type="molecule type" value="Genomic_DNA"/>
</dbReference>
<dbReference type="Gene3D" id="3.10.180.10">
    <property type="entry name" value="2,3-Dihydroxybiphenyl 1,2-Dioxygenase, domain 1"/>
    <property type="match status" value="2"/>
</dbReference>
<accession>A0A0G4GTS2</accession>
<dbReference type="EC" id="1.13.11.27" evidence="4"/>
<evidence type="ECO:0000256" key="5">
    <source>
        <dbReference type="ARBA" id="ARBA00022737"/>
    </source>
</evidence>
<dbReference type="InterPro" id="IPR037523">
    <property type="entry name" value="VOC_core"/>
</dbReference>
<keyword evidence="8" id="KW-0585">Phenylalanine catabolism</keyword>
<dbReference type="AlphaFoldDB" id="A0A0G4GTS2"/>
<feature type="region of interest" description="Disordered" evidence="9">
    <location>
        <begin position="362"/>
        <end position="381"/>
    </location>
</feature>
<dbReference type="InterPro" id="IPR005956">
    <property type="entry name" value="4OHPhenylPyrv_dOase"/>
</dbReference>
<evidence type="ECO:0000256" key="1">
    <source>
        <dbReference type="ARBA" id="ARBA00001962"/>
    </source>
</evidence>
<protein>
    <recommendedName>
        <fullName evidence="4">4-hydroxyphenylpyruvate dioxygenase</fullName>
        <ecNumber evidence="4">1.13.11.27</ecNumber>
    </recommendedName>
</protein>
<proteinExistence type="inferred from homology"/>
<evidence type="ECO:0000256" key="7">
    <source>
        <dbReference type="ARBA" id="ARBA00023004"/>
    </source>
</evidence>
<evidence type="ECO:0000256" key="3">
    <source>
        <dbReference type="ARBA" id="ARBA00005877"/>
    </source>
</evidence>
<dbReference type="PhylomeDB" id="A0A0G4GTS2"/>
<evidence type="ECO:0000256" key="6">
    <source>
        <dbReference type="ARBA" id="ARBA00022878"/>
    </source>
</evidence>
<dbReference type="GO" id="GO:0006572">
    <property type="term" value="P:L-tyrosine catabolic process"/>
    <property type="evidence" value="ECO:0007669"/>
    <property type="project" value="UniProtKB-KW"/>
</dbReference>
<dbReference type="GO" id="GO:0006559">
    <property type="term" value="P:L-phenylalanine catabolic process"/>
    <property type="evidence" value="ECO:0007669"/>
    <property type="project" value="UniProtKB-KW"/>
</dbReference>
<comment type="similarity">
    <text evidence="3">Belongs to the 4HPPD family.</text>
</comment>
<evidence type="ECO:0000313" key="11">
    <source>
        <dbReference type="EMBL" id="CEM34167.1"/>
    </source>
</evidence>
<keyword evidence="5" id="KW-0677">Repeat</keyword>
<evidence type="ECO:0000256" key="4">
    <source>
        <dbReference type="ARBA" id="ARBA00013222"/>
    </source>
</evidence>
<feature type="domain" description="VOC" evidence="10">
    <location>
        <begin position="233"/>
        <end position="377"/>
    </location>
</feature>
<reference evidence="11" key="1">
    <citation type="submission" date="2014-11" db="EMBL/GenBank/DDBJ databases">
        <authorList>
            <person name="Otto D Thomas"/>
            <person name="Naeem Raeece"/>
        </authorList>
    </citation>
    <scope>NUCLEOTIDE SEQUENCE</scope>
</reference>
<dbReference type="PANTHER" id="PTHR11959:SF1">
    <property type="entry name" value="4-HYDROXYPHENYLPYRUVATE DIOXYGENASE"/>
    <property type="match status" value="1"/>
</dbReference>
<sequence length="491" mass="54194">MKEFHHAEIFCEDVQAAKRRFEEGLGMKPRASRDPPVSMSGSCNGSTESCLMQAGEAFRILLTGAVPSPSSVDLDLEDPRDALMMRESLGLRRVNGDGSGSGFAAAPTRADVSAFLSEHGCGVKALAVEVEDAEEAFTSSVQSGGYPSSPPRWFHASTGDVLSEEEAQTLPAVCMSEVRLYGDVDLRFLSRSPLIHPDGELPIPGLRYLSGLQERKKGDGEGSVDGSGWGLRWMDHVAGNVPSLDEQVEKMRRMWELEFFASYKADESHMRNLQTGLNSMVLSNSDAKVLLTVTEPVYGTARKSQIETYLEHNRGPGVQHIAIESSDIFKTVGNIREAGLFNLMKRPRPEYYEELRDRWLRNPQEPEEGKTKEVKASASVAPPVTHEMINEAERLGILVDRNDEGIVFQIFTTPVFERPTFFLEIIQRLGCERVESPGGKEGGGQQEEKAVTVVCPPRTRKSKGGCGGFGEGNFRELFRKVEEFEMENGLA</sequence>
<evidence type="ECO:0000256" key="2">
    <source>
        <dbReference type="ARBA" id="ARBA00005162"/>
    </source>
</evidence>
<keyword evidence="6" id="KW-0828">Tyrosine catabolism</keyword>